<sequence length="156" mass="17506">MPSGLRVRALLSPGGAAEVRERAQGVRREQRDQAAERAASAPARGRRELAGLRGRGARQGPGLRLRRRHFRSPAPGPPPPEGAGRGARRAPPLRLRRCRDPHRAARQRRAKALRGNAEPRPARRRQHVQRPEARWHRAAAAASWLLLHAEQQRCYE</sequence>
<evidence type="ECO:0000313" key="3">
    <source>
        <dbReference type="Proteomes" id="UP001054889"/>
    </source>
</evidence>
<reference evidence="2" key="1">
    <citation type="journal article" date="2018" name="DNA Res.">
        <title>Multiple hybrid de novo genome assembly of finger millet, an orphan allotetraploid crop.</title>
        <authorList>
            <person name="Hatakeyama M."/>
            <person name="Aluri S."/>
            <person name="Balachadran M.T."/>
            <person name="Sivarajan S.R."/>
            <person name="Patrignani A."/>
            <person name="Gruter S."/>
            <person name="Poveda L."/>
            <person name="Shimizu-Inatsugi R."/>
            <person name="Baeten J."/>
            <person name="Francoijs K.J."/>
            <person name="Nataraja K.N."/>
            <person name="Reddy Y.A.N."/>
            <person name="Phadnis S."/>
            <person name="Ravikumar R.L."/>
            <person name="Schlapbach R."/>
            <person name="Sreeman S.M."/>
            <person name="Shimizu K.K."/>
        </authorList>
    </citation>
    <scope>NUCLEOTIDE SEQUENCE</scope>
</reference>
<dbReference type="Proteomes" id="UP001054889">
    <property type="component" value="Unassembled WGS sequence"/>
</dbReference>
<gene>
    <name evidence="2" type="primary">ga23344</name>
    <name evidence="2" type="ORF">PR202_ga23344</name>
</gene>
<dbReference type="AlphaFoldDB" id="A0AAV5D632"/>
<evidence type="ECO:0000256" key="1">
    <source>
        <dbReference type="SAM" id="MobiDB-lite"/>
    </source>
</evidence>
<protein>
    <submittedName>
        <fullName evidence="2">Uncharacterized protein</fullName>
    </submittedName>
</protein>
<feature type="region of interest" description="Disordered" evidence="1">
    <location>
        <begin position="1"/>
        <end position="134"/>
    </location>
</feature>
<keyword evidence="3" id="KW-1185">Reference proteome</keyword>
<accession>A0AAV5D632</accession>
<reference evidence="2" key="2">
    <citation type="submission" date="2021-12" db="EMBL/GenBank/DDBJ databases">
        <title>Resequencing data analysis of finger millet.</title>
        <authorList>
            <person name="Hatakeyama M."/>
            <person name="Aluri S."/>
            <person name="Balachadran M.T."/>
            <person name="Sivarajan S.R."/>
            <person name="Poveda L."/>
            <person name="Shimizu-Inatsugi R."/>
            <person name="Schlapbach R."/>
            <person name="Sreeman S.M."/>
            <person name="Shimizu K.K."/>
        </authorList>
    </citation>
    <scope>NUCLEOTIDE SEQUENCE</scope>
</reference>
<organism evidence="2 3">
    <name type="scientific">Eleusine coracana subsp. coracana</name>
    <dbReference type="NCBI Taxonomy" id="191504"/>
    <lineage>
        <taxon>Eukaryota</taxon>
        <taxon>Viridiplantae</taxon>
        <taxon>Streptophyta</taxon>
        <taxon>Embryophyta</taxon>
        <taxon>Tracheophyta</taxon>
        <taxon>Spermatophyta</taxon>
        <taxon>Magnoliopsida</taxon>
        <taxon>Liliopsida</taxon>
        <taxon>Poales</taxon>
        <taxon>Poaceae</taxon>
        <taxon>PACMAD clade</taxon>
        <taxon>Chloridoideae</taxon>
        <taxon>Cynodonteae</taxon>
        <taxon>Eleusininae</taxon>
        <taxon>Eleusine</taxon>
    </lineage>
</organism>
<proteinExistence type="predicted"/>
<evidence type="ECO:0000313" key="2">
    <source>
        <dbReference type="EMBL" id="GJN05691.1"/>
    </source>
</evidence>
<feature type="compositionally biased region" description="Basic residues" evidence="1">
    <location>
        <begin position="94"/>
        <end position="112"/>
    </location>
</feature>
<dbReference type="EMBL" id="BQKI01000012">
    <property type="protein sequence ID" value="GJN05691.1"/>
    <property type="molecule type" value="Genomic_DNA"/>
</dbReference>
<name>A0AAV5D632_ELECO</name>
<feature type="compositionally biased region" description="Basic and acidic residues" evidence="1">
    <location>
        <begin position="18"/>
        <end position="35"/>
    </location>
</feature>
<comment type="caution">
    <text evidence="2">The sequence shown here is derived from an EMBL/GenBank/DDBJ whole genome shotgun (WGS) entry which is preliminary data.</text>
</comment>